<dbReference type="PANTHER" id="PTHR30304:SF0">
    <property type="entry name" value="D-TAGATOSE-1,6-BISPHOSPHATE ALDOLASE SUBUNIT GATY-RELATED"/>
    <property type="match status" value="1"/>
</dbReference>
<sequence>MLLTGPEGLKALTTAYETGRALPGFVAYNLETVQGIVAAAEANPESPVLIQAGSSAFKHAGRDALMRLALDAAAASPAPLGVHLDHSRDLDEITACLRAGYTSVMIDGSRLPFAENIALTREAVRRARDHGAWVEAELGALAGDEDVSTNATAAPTAMTDPAQAAEFVAETGVDALAVAVGNVHGFTTHPVRLDLDRLAAIHSTVPVPLVLHGASGLPEDQLLAALPRGVAKINVNAELRRAYLQAVSTQLPTALPGSDVVSLWSAARDAVAETATRIITQLTQSSPSTTSSPPATSIPSITSSPSATSSPSGV</sequence>
<comment type="cofactor">
    <cofactor evidence="1">
        <name>Zn(2+)</name>
        <dbReference type="ChEBI" id="CHEBI:29105"/>
    </cofactor>
</comment>
<dbReference type="CDD" id="cd00947">
    <property type="entry name" value="TBP_aldolase_IIB"/>
    <property type="match status" value="1"/>
</dbReference>
<comment type="caution">
    <text evidence="3">The sequence shown here is derived from an EMBL/GenBank/DDBJ whole genome shotgun (WGS) entry which is preliminary data.</text>
</comment>
<evidence type="ECO:0000256" key="1">
    <source>
        <dbReference type="ARBA" id="ARBA00001947"/>
    </source>
</evidence>
<evidence type="ECO:0000313" key="4">
    <source>
        <dbReference type="Proteomes" id="UP001500456"/>
    </source>
</evidence>
<gene>
    <name evidence="3" type="ORF">GCM10022232_77520</name>
</gene>
<evidence type="ECO:0000256" key="2">
    <source>
        <dbReference type="SAM" id="MobiDB-lite"/>
    </source>
</evidence>
<dbReference type="PIRSF" id="PIRSF001359">
    <property type="entry name" value="F_bP_aldolase_II"/>
    <property type="match status" value="1"/>
</dbReference>
<evidence type="ECO:0000313" key="3">
    <source>
        <dbReference type="EMBL" id="GAA4021220.1"/>
    </source>
</evidence>
<accession>A0ABP7T542</accession>
<dbReference type="SUPFAM" id="SSF51569">
    <property type="entry name" value="Aldolase"/>
    <property type="match status" value="1"/>
</dbReference>
<dbReference type="Pfam" id="PF01116">
    <property type="entry name" value="F_bP_aldolase"/>
    <property type="match status" value="1"/>
</dbReference>
<dbReference type="Proteomes" id="UP001500456">
    <property type="component" value="Unassembled WGS sequence"/>
</dbReference>
<dbReference type="RefSeq" id="WP_345569779.1">
    <property type="nucleotide sequence ID" value="NZ_BAAAZX010000031.1"/>
</dbReference>
<keyword evidence="4" id="KW-1185">Reference proteome</keyword>
<proteinExistence type="predicted"/>
<dbReference type="InterPro" id="IPR000771">
    <property type="entry name" value="FBA_II"/>
</dbReference>
<dbReference type="EMBL" id="BAAAZX010000031">
    <property type="protein sequence ID" value="GAA4021220.1"/>
    <property type="molecule type" value="Genomic_DNA"/>
</dbReference>
<feature type="region of interest" description="Disordered" evidence="2">
    <location>
        <begin position="282"/>
        <end position="314"/>
    </location>
</feature>
<dbReference type="InterPro" id="IPR013785">
    <property type="entry name" value="Aldolase_TIM"/>
</dbReference>
<reference evidence="4" key="1">
    <citation type="journal article" date="2019" name="Int. J. Syst. Evol. Microbiol.">
        <title>The Global Catalogue of Microorganisms (GCM) 10K type strain sequencing project: providing services to taxonomists for standard genome sequencing and annotation.</title>
        <authorList>
            <consortium name="The Broad Institute Genomics Platform"/>
            <consortium name="The Broad Institute Genome Sequencing Center for Infectious Disease"/>
            <person name="Wu L."/>
            <person name="Ma J."/>
        </authorList>
    </citation>
    <scope>NUCLEOTIDE SEQUENCE [LARGE SCALE GENOMIC DNA]</scope>
    <source>
        <strain evidence="4">JCM 16924</strain>
    </source>
</reference>
<organism evidence="3 4">
    <name type="scientific">Streptomyces plumbiresistens</name>
    <dbReference type="NCBI Taxonomy" id="511811"/>
    <lineage>
        <taxon>Bacteria</taxon>
        <taxon>Bacillati</taxon>
        <taxon>Actinomycetota</taxon>
        <taxon>Actinomycetes</taxon>
        <taxon>Kitasatosporales</taxon>
        <taxon>Streptomycetaceae</taxon>
        <taxon>Streptomyces</taxon>
    </lineage>
</organism>
<feature type="compositionally biased region" description="Low complexity" evidence="2">
    <location>
        <begin position="285"/>
        <end position="314"/>
    </location>
</feature>
<name>A0ABP7T542_9ACTN</name>
<dbReference type="PANTHER" id="PTHR30304">
    <property type="entry name" value="D-TAGATOSE-1,6-BISPHOSPHATE ALDOLASE"/>
    <property type="match status" value="1"/>
</dbReference>
<protein>
    <submittedName>
        <fullName evidence="3">Class II fructose-1,6-bisphosphate aldolase</fullName>
    </submittedName>
</protein>
<dbReference type="Gene3D" id="3.20.20.70">
    <property type="entry name" value="Aldolase class I"/>
    <property type="match status" value="1"/>
</dbReference>
<dbReference type="InterPro" id="IPR050246">
    <property type="entry name" value="Class_II_FBP_aldolase"/>
</dbReference>